<dbReference type="PROSITE" id="PS50943">
    <property type="entry name" value="HTH_CROC1"/>
    <property type="match status" value="1"/>
</dbReference>
<keyword evidence="3" id="KW-0238">DNA-binding</keyword>
<evidence type="ECO:0000313" key="4">
    <source>
        <dbReference type="Proteomes" id="UP000215005"/>
    </source>
</evidence>
<dbReference type="SUPFAM" id="SSF50475">
    <property type="entry name" value="FMN-binding split barrel"/>
    <property type="match status" value="1"/>
</dbReference>
<dbReference type="GO" id="GO:0003677">
    <property type="term" value="F:DNA binding"/>
    <property type="evidence" value="ECO:0007669"/>
    <property type="project" value="UniProtKB-KW"/>
</dbReference>
<dbReference type="EMBL" id="CP022753">
    <property type="protein sequence ID" value="ASU86239.1"/>
    <property type="molecule type" value="Genomic_DNA"/>
</dbReference>
<dbReference type="InterPro" id="IPR001387">
    <property type="entry name" value="Cro/C1-type_HTH"/>
</dbReference>
<keyword evidence="4" id="KW-1185">Reference proteome</keyword>
<dbReference type="Pfam" id="PF13560">
    <property type="entry name" value="HTH_31"/>
    <property type="match status" value="1"/>
</dbReference>
<evidence type="ECO:0000313" key="3">
    <source>
        <dbReference type="EMBL" id="ASU86239.1"/>
    </source>
</evidence>
<dbReference type="CDD" id="cd00093">
    <property type="entry name" value="HTH_XRE"/>
    <property type="match status" value="1"/>
</dbReference>
<name>A0A223SE12_9ACTN</name>
<organism evidence="3 4">
    <name type="scientific">Nocardiopsis gilva YIM 90087</name>
    <dbReference type="NCBI Taxonomy" id="1235441"/>
    <lineage>
        <taxon>Bacteria</taxon>
        <taxon>Bacillati</taxon>
        <taxon>Actinomycetota</taxon>
        <taxon>Actinomycetes</taxon>
        <taxon>Streptosporangiales</taxon>
        <taxon>Nocardiopsidaceae</taxon>
        <taxon>Nocardiopsis</taxon>
    </lineage>
</organism>
<dbReference type="RefSeq" id="WP_026125843.1">
    <property type="nucleotide sequence ID" value="NZ_ANBG01000207.1"/>
</dbReference>
<dbReference type="KEGG" id="ngv:CDO52_14795"/>
<dbReference type="Pfam" id="PF12900">
    <property type="entry name" value="Pyridox_ox_2"/>
    <property type="match status" value="1"/>
</dbReference>
<gene>
    <name evidence="3" type="ORF">CDO52_14795</name>
</gene>
<dbReference type="SMART" id="SM00530">
    <property type="entry name" value="HTH_XRE"/>
    <property type="match status" value="1"/>
</dbReference>
<feature type="region of interest" description="Disordered" evidence="1">
    <location>
        <begin position="1"/>
        <end position="23"/>
    </location>
</feature>
<dbReference type="AlphaFoldDB" id="A0A223SE12"/>
<dbReference type="InterPro" id="IPR012349">
    <property type="entry name" value="Split_barrel_FMN-bd"/>
</dbReference>
<dbReference type="InterPro" id="IPR010982">
    <property type="entry name" value="Lambda_DNA-bd_dom_sf"/>
</dbReference>
<protein>
    <submittedName>
        <fullName evidence="3">DNA-binding protein</fullName>
    </submittedName>
</protein>
<feature type="domain" description="HTH cro/C1-type" evidence="2">
    <location>
        <begin position="18"/>
        <end position="72"/>
    </location>
</feature>
<evidence type="ECO:0000256" key="1">
    <source>
        <dbReference type="SAM" id="MobiDB-lite"/>
    </source>
</evidence>
<dbReference type="SUPFAM" id="SSF47413">
    <property type="entry name" value="lambda repressor-like DNA-binding domains"/>
    <property type="match status" value="1"/>
</dbReference>
<accession>A0A223SE12</accession>
<dbReference type="Gene3D" id="1.10.260.40">
    <property type="entry name" value="lambda repressor-like DNA-binding domains"/>
    <property type="match status" value="1"/>
</dbReference>
<proteinExistence type="predicted"/>
<dbReference type="InterPro" id="IPR024747">
    <property type="entry name" value="Pyridox_Oxase-rel"/>
</dbReference>
<sequence>MKTTHRPEHARGDLGRRVAHRRTELGLSREDVARRAGMHPGYVAYIEESPPQLTRAALHRLARALRTSAEALLGAESDAPPGCHPTYIADAELRELSREECLELIEPGGVGRLAFHVADETWPSVLPVNFAVVDGTVLLRTLAGGTIDRYARGDVGFEVDAIDGAMSEGWSVLVAGRARQVSGSAELMAILAAVPVRPWPGGDRATYVRIFPHRITGRRVRSRWAP</sequence>
<reference evidence="3 4" key="1">
    <citation type="submission" date="2017-08" db="EMBL/GenBank/DDBJ databases">
        <title>The complete genome sequence of Nocardiopsis gilva YIM 90087.</title>
        <authorList>
            <person name="Yin M."/>
            <person name="Tang S."/>
        </authorList>
    </citation>
    <scope>NUCLEOTIDE SEQUENCE [LARGE SCALE GENOMIC DNA]</scope>
    <source>
        <strain evidence="3 4">YIM 90087</strain>
    </source>
</reference>
<dbReference type="Gene3D" id="2.30.110.10">
    <property type="entry name" value="Electron Transport, Fmn-binding Protein, Chain A"/>
    <property type="match status" value="1"/>
</dbReference>
<dbReference type="Proteomes" id="UP000215005">
    <property type="component" value="Chromosome"/>
</dbReference>
<dbReference type="OrthoDB" id="7062584at2"/>
<evidence type="ECO:0000259" key="2">
    <source>
        <dbReference type="PROSITE" id="PS50943"/>
    </source>
</evidence>